<evidence type="ECO:0000259" key="1">
    <source>
        <dbReference type="Pfam" id="PF00350"/>
    </source>
</evidence>
<feature type="domain" description="Dynamin N-terminal" evidence="1">
    <location>
        <begin position="82"/>
        <end position="291"/>
    </location>
</feature>
<dbReference type="RefSeq" id="WP_194539550.1">
    <property type="nucleotide sequence ID" value="NZ_JACEFB010000017.1"/>
</dbReference>
<dbReference type="EMBL" id="JACEFB010000017">
    <property type="protein sequence ID" value="MBA2227687.1"/>
    <property type="molecule type" value="Genomic_DNA"/>
</dbReference>
<reference evidence="2 3" key="1">
    <citation type="submission" date="2020-07" db="EMBL/GenBank/DDBJ databases">
        <title>Thermogemmata thermophila gen. nov., sp. nov., a novel moderate thermophilic planctomycete from a Kamchatka hot spring.</title>
        <authorList>
            <person name="Elcheninov A.G."/>
            <person name="Podosokorskaya O.A."/>
            <person name="Kovaleva O.L."/>
            <person name="Novikov A."/>
            <person name="Bonch-Osmolovskaya E.A."/>
            <person name="Toshchakov S.V."/>
            <person name="Kublanov I.V."/>
        </authorList>
    </citation>
    <scope>NUCLEOTIDE SEQUENCE [LARGE SCALE GENOMIC DNA]</scope>
    <source>
        <strain evidence="2 3">2918</strain>
    </source>
</reference>
<keyword evidence="3" id="KW-1185">Reference proteome</keyword>
<dbReference type="Gene3D" id="3.40.50.300">
    <property type="entry name" value="P-loop containing nucleotide triphosphate hydrolases"/>
    <property type="match status" value="1"/>
</dbReference>
<organism evidence="2 3">
    <name type="scientific">Thermogemmata fonticola</name>
    <dbReference type="NCBI Taxonomy" id="2755323"/>
    <lineage>
        <taxon>Bacteria</taxon>
        <taxon>Pseudomonadati</taxon>
        <taxon>Planctomycetota</taxon>
        <taxon>Planctomycetia</taxon>
        <taxon>Gemmatales</taxon>
        <taxon>Gemmataceae</taxon>
        <taxon>Thermogemmata</taxon>
    </lineage>
</organism>
<accession>A0A7V8VGV1</accession>
<proteinExistence type="predicted"/>
<dbReference type="InterPro" id="IPR045063">
    <property type="entry name" value="Dynamin_N"/>
</dbReference>
<dbReference type="InterPro" id="IPR027417">
    <property type="entry name" value="P-loop_NTPase"/>
</dbReference>
<evidence type="ECO:0000313" key="2">
    <source>
        <dbReference type="EMBL" id="MBA2227687.1"/>
    </source>
</evidence>
<sequence>MSSAIPAPLTPAECPLLVKYAQDPNAAAELVQRYNQSVERLQNLQRGEYAALLAREDFVQEVVGLLEDIRQRLTRTKYVVGCIGITQAGKSTVVNSVLGDEICKPGAMDACSSLPSRIVKADHFALDLEYLTPKQFEQRLHRLCQEALGLSTVGDLDKDIVPYLDKAEYFRKEGVERPRLQDDLKYLKGLIEAYKRRGKQVLTDPPRRESNLPYEQRYAYTTHGGGRGQDALLLREARFRVKNSYIPDDLELCDLPGLDSKRTIDDIVTWEYLSQLDGAFLFVNAASNFLTEGMLKALCQVMQVFDHKLTDRAWVIFNKMDTLTPDSFRDGANENIFHTIERFLERSQLPASQVCFTAKRIWENALRNKGRANLEQACDFVGQTPERPIPACCPENMRSAWEELLKDGGISYLRRLIFEHVARSVAAEVRQDVERKLKRFHEKLEQHLQAEELRRRLDPEALRNIQTCYSEVIRLQRDLLLRWRNYTAARSVLDTFREQQLKNIIDSLERENLEYSSQDEIARLVDTNARLIERLLKQCLHTGLVFQRAYEEIRTQLEKLPTVRWGNSQETCESWWQRISDEDRAHYAEWLGNGQDLRFITSELESWLQGRLDLPGGAGLTSSGFLRDRQSLRLLQERLDSVFDYLDQKIRSRLRYRLRQLSSELSLLVDEHKSGSDGPPAK</sequence>
<comment type="caution">
    <text evidence="2">The sequence shown here is derived from an EMBL/GenBank/DDBJ whole genome shotgun (WGS) entry which is preliminary data.</text>
</comment>
<dbReference type="AlphaFoldDB" id="A0A7V8VGV1"/>
<dbReference type="Proteomes" id="UP000542342">
    <property type="component" value="Unassembled WGS sequence"/>
</dbReference>
<gene>
    <name evidence="2" type="ORF">H0921_16130</name>
</gene>
<protein>
    <recommendedName>
        <fullName evidence="1">Dynamin N-terminal domain-containing protein</fullName>
    </recommendedName>
</protein>
<dbReference type="Pfam" id="PF00350">
    <property type="entry name" value="Dynamin_N"/>
    <property type="match status" value="1"/>
</dbReference>
<name>A0A7V8VGV1_9BACT</name>
<evidence type="ECO:0000313" key="3">
    <source>
        <dbReference type="Proteomes" id="UP000542342"/>
    </source>
</evidence>
<dbReference type="SUPFAM" id="SSF52540">
    <property type="entry name" value="P-loop containing nucleoside triphosphate hydrolases"/>
    <property type="match status" value="1"/>
</dbReference>